<name>A0AAQ4EW34_AMBAM</name>
<accession>A0AAQ4EW34</accession>
<dbReference type="EMBL" id="JARKHS020010211">
    <property type="protein sequence ID" value="KAK8779066.1"/>
    <property type="molecule type" value="Genomic_DNA"/>
</dbReference>
<proteinExistence type="predicted"/>
<dbReference type="InterPro" id="IPR012337">
    <property type="entry name" value="RNaseH-like_sf"/>
</dbReference>
<dbReference type="Proteomes" id="UP001321473">
    <property type="component" value="Unassembled WGS sequence"/>
</dbReference>
<feature type="domain" description="HAT C-terminal dimerisation" evidence="1">
    <location>
        <begin position="110"/>
        <end position="171"/>
    </location>
</feature>
<keyword evidence="3" id="KW-1185">Reference proteome</keyword>
<organism evidence="2 3">
    <name type="scientific">Amblyomma americanum</name>
    <name type="common">Lone star tick</name>
    <dbReference type="NCBI Taxonomy" id="6943"/>
    <lineage>
        <taxon>Eukaryota</taxon>
        <taxon>Metazoa</taxon>
        <taxon>Ecdysozoa</taxon>
        <taxon>Arthropoda</taxon>
        <taxon>Chelicerata</taxon>
        <taxon>Arachnida</taxon>
        <taxon>Acari</taxon>
        <taxon>Parasitiformes</taxon>
        <taxon>Ixodida</taxon>
        <taxon>Ixodoidea</taxon>
        <taxon>Ixodidae</taxon>
        <taxon>Amblyomminae</taxon>
        <taxon>Amblyomma</taxon>
    </lineage>
</organism>
<dbReference type="InterPro" id="IPR008906">
    <property type="entry name" value="HATC_C_dom"/>
</dbReference>
<comment type="caution">
    <text evidence="2">The sequence shown here is derived from an EMBL/GenBank/DDBJ whole genome shotgun (WGS) entry which is preliminary data.</text>
</comment>
<dbReference type="GO" id="GO:0046983">
    <property type="term" value="F:protein dimerization activity"/>
    <property type="evidence" value="ECO:0007669"/>
    <property type="project" value="InterPro"/>
</dbReference>
<gene>
    <name evidence="2" type="ORF">V5799_019592</name>
</gene>
<sequence>MTDMHRGQLQGSRRACSTLARNCEFFQTSVAAGLRKPTPEEATAIVESLLVEEQSQPIVTIATAPGSSRDQPAWDGHDPYAFIDSMSPSGRPAESSKLDTYLRSASSPEGCLSFWEKNGLEHPRLSRLAAICFGVPASLGSVERLFYSSGALQRARRASLQPKTVEQLVLVSEHTGIRKKREAAESGTGTIILHFLR</sequence>
<evidence type="ECO:0000259" key="1">
    <source>
        <dbReference type="Pfam" id="PF05699"/>
    </source>
</evidence>
<protein>
    <recommendedName>
        <fullName evidence="1">HAT C-terminal dimerisation domain-containing protein</fullName>
    </recommendedName>
</protein>
<dbReference type="Pfam" id="PF05699">
    <property type="entry name" value="Dimer_Tnp_hAT"/>
    <property type="match status" value="1"/>
</dbReference>
<evidence type="ECO:0000313" key="2">
    <source>
        <dbReference type="EMBL" id="KAK8779066.1"/>
    </source>
</evidence>
<reference evidence="2 3" key="1">
    <citation type="journal article" date="2023" name="Arcadia Sci">
        <title>De novo assembly of a long-read Amblyomma americanum tick genome.</title>
        <authorList>
            <person name="Chou S."/>
            <person name="Poskanzer K.E."/>
            <person name="Rollins M."/>
            <person name="Thuy-Boun P.S."/>
        </authorList>
    </citation>
    <scope>NUCLEOTIDE SEQUENCE [LARGE SCALE GENOMIC DNA]</scope>
    <source>
        <strain evidence="2">F_SG_1</strain>
        <tissue evidence="2">Salivary glands</tissue>
    </source>
</reference>
<dbReference type="SUPFAM" id="SSF53098">
    <property type="entry name" value="Ribonuclease H-like"/>
    <property type="match status" value="1"/>
</dbReference>
<evidence type="ECO:0000313" key="3">
    <source>
        <dbReference type="Proteomes" id="UP001321473"/>
    </source>
</evidence>
<dbReference type="AlphaFoldDB" id="A0AAQ4EW34"/>